<dbReference type="GO" id="GO:0015074">
    <property type="term" value="P:DNA integration"/>
    <property type="evidence" value="ECO:0007669"/>
    <property type="project" value="UniProtKB-KW"/>
</dbReference>
<dbReference type="PANTHER" id="PTHR30629:SF2">
    <property type="entry name" value="PROPHAGE INTEGRASE INTS-RELATED"/>
    <property type="match status" value="1"/>
</dbReference>
<dbReference type="InterPro" id="IPR050808">
    <property type="entry name" value="Phage_Integrase"/>
</dbReference>
<keyword evidence="2" id="KW-0229">DNA integration</keyword>
<dbReference type="GO" id="GO:0006310">
    <property type="term" value="P:DNA recombination"/>
    <property type="evidence" value="ECO:0007669"/>
    <property type="project" value="UniProtKB-KW"/>
</dbReference>
<evidence type="ECO:0000313" key="6">
    <source>
        <dbReference type="EMBL" id="MDA5622600.1"/>
    </source>
</evidence>
<accession>A0A9X3UQ26</accession>
<dbReference type="RefSeq" id="WP_195189024.1">
    <property type="nucleotide sequence ID" value="NZ_JADMLJ010000019.1"/>
</dbReference>
<feature type="domain" description="Tyr recombinase" evidence="5">
    <location>
        <begin position="197"/>
        <end position="375"/>
    </location>
</feature>
<evidence type="ECO:0000256" key="4">
    <source>
        <dbReference type="ARBA" id="ARBA00023172"/>
    </source>
</evidence>
<dbReference type="AlphaFoldDB" id="A0A9X3UQ26"/>
<comment type="similarity">
    <text evidence="1">Belongs to the 'phage' integrase family.</text>
</comment>
<evidence type="ECO:0000256" key="2">
    <source>
        <dbReference type="ARBA" id="ARBA00022908"/>
    </source>
</evidence>
<dbReference type="EMBL" id="JANJHC010000005">
    <property type="protein sequence ID" value="MDA5622600.1"/>
    <property type="molecule type" value="Genomic_DNA"/>
</dbReference>
<dbReference type="InterPro" id="IPR002104">
    <property type="entry name" value="Integrase_catalytic"/>
</dbReference>
<proteinExistence type="inferred from homology"/>
<evidence type="ECO:0000256" key="1">
    <source>
        <dbReference type="ARBA" id="ARBA00008857"/>
    </source>
</evidence>
<dbReference type="PANTHER" id="PTHR30629">
    <property type="entry name" value="PROPHAGE INTEGRASE"/>
    <property type="match status" value="1"/>
</dbReference>
<name>A0A9X3UQ26_PASMD</name>
<evidence type="ECO:0000259" key="5">
    <source>
        <dbReference type="PROSITE" id="PS51898"/>
    </source>
</evidence>
<dbReference type="Proteomes" id="UP001145481">
    <property type="component" value="Unassembled WGS sequence"/>
</dbReference>
<dbReference type="CDD" id="cd00801">
    <property type="entry name" value="INT_P4_C"/>
    <property type="match status" value="1"/>
</dbReference>
<dbReference type="InterPro" id="IPR011010">
    <property type="entry name" value="DNA_brk_join_enz"/>
</dbReference>
<dbReference type="InterPro" id="IPR010998">
    <property type="entry name" value="Integrase_recombinase_N"/>
</dbReference>
<dbReference type="InterPro" id="IPR013762">
    <property type="entry name" value="Integrase-like_cat_sf"/>
</dbReference>
<dbReference type="GO" id="GO:0003677">
    <property type="term" value="F:DNA binding"/>
    <property type="evidence" value="ECO:0007669"/>
    <property type="project" value="UniProtKB-KW"/>
</dbReference>
<dbReference type="Pfam" id="PF13356">
    <property type="entry name" value="Arm-DNA-bind_3"/>
    <property type="match status" value="1"/>
</dbReference>
<dbReference type="SUPFAM" id="SSF56349">
    <property type="entry name" value="DNA breaking-rejoining enzymes"/>
    <property type="match status" value="1"/>
</dbReference>
<sequence>MLTDSKIKKLQASDKLYKVSDLRGLYVAVLPSGAKSFRYDYRFQGKRKTVTFGKYGKDGITLADAREQLAEARRLLVQGICPALHKNKQKTVGGVCTFEQVFLHRLTLNGVSHSSARVLKSTYYTHIHPTLKDIPIDALSTDNIRSVFGKIDPRYKSVHANVHSVISSTFNTAVEQGLISMSPLRGIRVPANKTIKPRERYMTPYEISRYIGYINVHKTGVGLCLKILLYTLVRKMELAKAEWKDVDLENGIWFIPAANTKKRRDHVVYLSTQVIDMFRELRANSIYGKYVAESAYSTTGHISASAFNFSHNKIASILGIENSTVHDSRRTASTHLNELGYNADWIEKSLAHNKQNVRSVYNRAKYAKHRRRMLQEWADTIDRWVSGDFSDVEDIY</sequence>
<dbReference type="Gene3D" id="3.30.160.390">
    <property type="entry name" value="Integrase, DNA-binding domain"/>
    <property type="match status" value="1"/>
</dbReference>
<evidence type="ECO:0000256" key="3">
    <source>
        <dbReference type="ARBA" id="ARBA00023125"/>
    </source>
</evidence>
<keyword evidence="3" id="KW-0238">DNA-binding</keyword>
<dbReference type="InterPro" id="IPR025166">
    <property type="entry name" value="Integrase_DNA_bind_dom"/>
</dbReference>
<comment type="caution">
    <text evidence="6">The sequence shown here is derived from an EMBL/GenBank/DDBJ whole genome shotgun (WGS) entry which is preliminary data.</text>
</comment>
<reference evidence="6" key="1">
    <citation type="submission" date="2022-07" db="EMBL/GenBank/DDBJ databases">
        <title>Genome-based characterization of novel serogroup A variants of Pasteurella multocida.</title>
        <authorList>
            <person name="Prajapati A."/>
            <person name="Yogisharadhya R."/>
            <person name="Mohanty N."/>
            <person name="Chanda M."/>
            <person name="Mendem S.K."/>
            <person name="Siddaramappa S."/>
            <person name="Shivachandra S.B."/>
        </authorList>
    </citation>
    <scope>NUCLEOTIDE SEQUENCE</scope>
    <source>
        <strain evidence="6">NIVEDIPm19</strain>
    </source>
</reference>
<protein>
    <submittedName>
        <fullName evidence="6">Tyrosine-type recombinase/integrase</fullName>
    </submittedName>
</protein>
<dbReference type="InterPro" id="IPR038488">
    <property type="entry name" value="Integrase_DNA-bd_sf"/>
</dbReference>
<evidence type="ECO:0000313" key="7">
    <source>
        <dbReference type="Proteomes" id="UP001145481"/>
    </source>
</evidence>
<organism evidence="6 7">
    <name type="scientific">Pasteurella multocida</name>
    <dbReference type="NCBI Taxonomy" id="747"/>
    <lineage>
        <taxon>Bacteria</taxon>
        <taxon>Pseudomonadati</taxon>
        <taxon>Pseudomonadota</taxon>
        <taxon>Gammaproteobacteria</taxon>
        <taxon>Pasteurellales</taxon>
        <taxon>Pasteurellaceae</taxon>
        <taxon>Pasteurella</taxon>
    </lineage>
</organism>
<dbReference type="PROSITE" id="PS51898">
    <property type="entry name" value="TYR_RECOMBINASE"/>
    <property type="match status" value="1"/>
</dbReference>
<dbReference type="Gene3D" id="1.10.150.130">
    <property type="match status" value="1"/>
</dbReference>
<dbReference type="Pfam" id="PF00589">
    <property type="entry name" value="Phage_integrase"/>
    <property type="match status" value="1"/>
</dbReference>
<gene>
    <name evidence="6" type="ORF">NM948_03420</name>
</gene>
<dbReference type="Gene3D" id="1.10.443.10">
    <property type="entry name" value="Intergrase catalytic core"/>
    <property type="match status" value="1"/>
</dbReference>
<keyword evidence="4" id="KW-0233">DNA recombination</keyword>